<proteinExistence type="predicted"/>
<reference evidence="2" key="1">
    <citation type="submission" date="2011-01" db="EMBL/GenBank/DDBJ databases">
        <title>Complete sequence of plasmid1 of Rahnella sp. Y9602.</title>
        <authorList>
            <consortium name="US DOE Joint Genome Institute"/>
            <person name="Lucas S."/>
            <person name="Copeland A."/>
            <person name="Lapidus A."/>
            <person name="Cheng J.-F."/>
            <person name="Goodwin L."/>
            <person name="Pitluck S."/>
            <person name="Lu M."/>
            <person name="Detter J.C."/>
            <person name="Han C."/>
            <person name="Tapia R."/>
            <person name="Land M."/>
            <person name="Hauser L."/>
            <person name="Kyrpides N."/>
            <person name="Ivanova N."/>
            <person name="Ovchinnikova G."/>
            <person name="Pagani I."/>
            <person name="Sobecky P.A."/>
            <person name="Martinez R.J."/>
            <person name="Woyke T."/>
        </authorList>
    </citation>
    <scope>NUCLEOTIDE SEQUENCE [LARGE SCALE GENOMIC DNA]</scope>
    <source>
        <strain evidence="2">Y9602</strain>
        <plasmid evidence="2">pRAHAQ01</plasmid>
    </source>
</reference>
<evidence type="ECO:0000313" key="1">
    <source>
        <dbReference type="EMBL" id="ADW76119.1"/>
    </source>
</evidence>
<reference evidence="1 2" key="2">
    <citation type="journal article" date="2012" name="J. Bacteriol.">
        <title>Complete Genome Sequence of Rahnella sp. Strain Y9602, a Gammaproteobacterium Isolate from Metal- and Radionuclide-Contaminated Soil.</title>
        <authorList>
            <person name="Martinez R.J."/>
            <person name="Bruce D."/>
            <person name="Detter C."/>
            <person name="Goodwin L.A."/>
            <person name="Han J."/>
            <person name="Han C.S."/>
            <person name="Held B."/>
            <person name="Land M.L."/>
            <person name="Mikhailova N."/>
            <person name="Nolan M."/>
            <person name="Pennacchio L."/>
            <person name="Pitluck S."/>
            <person name="Tapia R."/>
            <person name="Woyke T."/>
            <person name="Sobecky P.A."/>
        </authorList>
    </citation>
    <scope>NUCLEOTIDE SEQUENCE [LARGE SCALE GENOMIC DNA]</scope>
    <source>
        <strain evidence="1 2">Y9602</strain>
        <plasmid evidence="1 2">pRAHAQ01</plasmid>
    </source>
</reference>
<keyword evidence="1" id="KW-0614">Plasmid</keyword>
<dbReference type="Proteomes" id="UP000007257">
    <property type="component" value="Plasmid pRAHAQ01"/>
</dbReference>
<dbReference type="EMBL" id="CP002506">
    <property type="protein sequence ID" value="ADW76119.1"/>
    <property type="molecule type" value="Genomic_DNA"/>
</dbReference>
<protein>
    <submittedName>
        <fullName evidence="1">Uncharacterized protein</fullName>
    </submittedName>
</protein>
<gene>
    <name evidence="1" type="ordered locus">Rahaq_4537</name>
</gene>
<evidence type="ECO:0000313" key="2">
    <source>
        <dbReference type="Proteomes" id="UP000007257"/>
    </source>
</evidence>
<accession>A0A0H3FGD1</accession>
<dbReference type="RefSeq" id="WP_013577800.1">
    <property type="nucleotide sequence ID" value="NC_015062.1"/>
</dbReference>
<sequence length="282" mass="31463">MKKNHQQLVIVGLMRDRTPRTCSDNEGSLIEYAGFIPSGHSMSSTINTISKKPQFHIVTGPCAGKKTYSLSEEPKQVVEPTAEKSDIAPVKTLAENSAEFEHKPMGSTSGQGDVMNNYLGQFSEGRLEELLSMAKATSYGNGLFDVQEIIPLLRIAIAAKQAKPDYYVISRPLTDGYNSTFKLDVYLEEVDAIKCKNAHGGVIIPVYTTPPMNHGEKINLSAIPEELGLYLEVRPRFYKKFNVVYRDENKVCGYALHTGRWSCFQTKNFDQNFRIAPKSEAL</sequence>
<dbReference type="AlphaFoldDB" id="A0A0H3FGD1"/>
<organism evidence="1 2">
    <name type="scientific">Rahnella sp. (strain Y9602)</name>
    <dbReference type="NCBI Taxonomy" id="2703885"/>
    <lineage>
        <taxon>Bacteria</taxon>
        <taxon>Pseudomonadati</taxon>
        <taxon>Pseudomonadota</taxon>
        <taxon>Gammaproteobacteria</taxon>
        <taxon>Enterobacterales</taxon>
        <taxon>Yersiniaceae</taxon>
        <taxon>Rahnella</taxon>
    </lineage>
</organism>
<name>A0A0H3FGD1_RAHSY</name>
<dbReference type="KEGG" id="rah:Rahaq_4537"/>
<geneLocation type="plasmid" evidence="1 2">
    <name>pRAHAQ01</name>
</geneLocation>
<dbReference type="HOGENOM" id="CLU_986498_0_0_6"/>